<dbReference type="SUPFAM" id="SSF55729">
    <property type="entry name" value="Acyl-CoA N-acyltransferases (Nat)"/>
    <property type="match status" value="1"/>
</dbReference>
<organism evidence="4 5">
    <name type="scientific">Candidatus Choladousia intestinavium</name>
    <dbReference type="NCBI Taxonomy" id="2840727"/>
    <lineage>
        <taxon>Bacteria</taxon>
        <taxon>Bacillati</taxon>
        <taxon>Bacillota</taxon>
        <taxon>Clostridia</taxon>
        <taxon>Lachnospirales</taxon>
        <taxon>Lachnospiraceae</taxon>
        <taxon>Lachnospiraceae incertae sedis</taxon>
        <taxon>Candidatus Choladousia</taxon>
    </lineage>
</organism>
<dbReference type="InterPro" id="IPR050680">
    <property type="entry name" value="YpeA/RimI_acetyltransf"/>
</dbReference>
<evidence type="ECO:0000259" key="3">
    <source>
        <dbReference type="PROSITE" id="PS51186"/>
    </source>
</evidence>
<dbReference type="Pfam" id="PF00583">
    <property type="entry name" value="Acetyltransf_1"/>
    <property type="match status" value="1"/>
</dbReference>
<keyword evidence="2" id="KW-0012">Acyltransferase</keyword>
<keyword evidence="1" id="KW-0808">Transferase</keyword>
<dbReference type="InterPro" id="IPR000182">
    <property type="entry name" value="GNAT_dom"/>
</dbReference>
<evidence type="ECO:0000313" key="5">
    <source>
        <dbReference type="Proteomes" id="UP000886757"/>
    </source>
</evidence>
<dbReference type="Proteomes" id="UP000886757">
    <property type="component" value="Unassembled WGS sequence"/>
</dbReference>
<sequence length="129" mass="13971">MSAWLVARGNKEGADREAYLCAVVDGHIVGTADVDSIGENKVGHRAVLGIAIDKDFCGIGIGRALVAACIECAKAAGYSQLELEVVSENSNAIALYKSMGFMEFGRNPRGFRSRYQGWQELISMRLELD</sequence>
<reference evidence="4" key="2">
    <citation type="journal article" date="2021" name="PeerJ">
        <title>Extensive microbial diversity within the chicken gut microbiome revealed by metagenomics and culture.</title>
        <authorList>
            <person name="Gilroy R."/>
            <person name="Ravi A."/>
            <person name="Getino M."/>
            <person name="Pursley I."/>
            <person name="Horton D.L."/>
            <person name="Alikhan N.F."/>
            <person name="Baker D."/>
            <person name="Gharbi K."/>
            <person name="Hall N."/>
            <person name="Watson M."/>
            <person name="Adriaenssens E.M."/>
            <person name="Foster-Nyarko E."/>
            <person name="Jarju S."/>
            <person name="Secka A."/>
            <person name="Antonio M."/>
            <person name="Oren A."/>
            <person name="Chaudhuri R.R."/>
            <person name="La Ragione R."/>
            <person name="Hildebrand F."/>
            <person name="Pallen M.J."/>
        </authorList>
    </citation>
    <scope>NUCLEOTIDE SEQUENCE</scope>
    <source>
        <strain evidence="4">ChiSjej4B22-8148</strain>
    </source>
</reference>
<dbReference type="InterPro" id="IPR016181">
    <property type="entry name" value="Acyl_CoA_acyltransferase"/>
</dbReference>
<gene>
    <name evidence="4" type="ORF">IAB31_04175</name>
</gene>
<evidence type="ECO:0000256" key="1">
    <source>
        <dbReference type="ARBA" id="ARBA00022679"/>
    </source>
</evidence>
<evidence type="ECO:0000256" key="2">
    <source>
        <dbReference type="ARBA" id="ARBA00023315"/>
    </source>
</evidence>
<dbReference type="PANTHER" id="PTHR43420">
    <property type="entry name" value="ACETYLTRANSFERASE"/>
    <property type="match status" value="1"/>
</dbReference>
<feature type="domain" description="N-acetyltransferase" evidence="3">
    <location>
        <begin position="1"/>
        <end position="129"/>
    </location>
</feature>
<reference evidence="4" key="1">
    <citation type="submission" date="2020-10" db="EMBL/GenBank/DDBJ databases">
        <authorList>
            <person name="Gilroy R."/>
        </authorList>
    </citation>
    <scope>NUCLEOTIDE SEQUENCE</scope>
    <source>
        <strain evidence="4">ChiSjej4B22-8148</strain>
    </source>
</reference>
<dbReference type="EMBL" id="DVGK01000051">
    <property type="protein sequence ID" value="HIR13107.1"/>
    <property type="molecule type" value="Genomic_DNA"/>
</dbReference>
<dbReference type="PROSITE" id="PS51186">
    <property type="entry name" value="GNAT"/>
    <property type="match status" value="1"/>
</dbReference>
<protein>
    <submittedName>
        <fullName evidence="4">GNAT family N-acetyltransferase</fullName>
    </submittedName>
</protein>
<dbReference type="GO" id="GO:0016747">
    <property type="term" value="F:acyltransferase activity, transferring groups other than amino-acyl groups"/>
    <property type="evidence" value="ECO:0007669"/>
    <property type="project" value="InterPro"/>
</dbReference>
<proteinExistence type="predicted"/>
<evidence type="ECO:0000313" key="4">
    <source>
        <dbReference type="EMBL" id="HIR13107.1"/>
    </source>
</evidence>
<name>A0A9D1D961_9FIRM</name>
<dbReference type="AlphaFoldDB" id="A0A9D1D961"/>
<comment type="caution">
    <text evidence="4">The sequence shown here is derived from an EMBL/GenBank/DDBJ whole genome shotgun (WGS) entry which is preliminary data.</text>
</comment>
<accession>A0A9D1D961</accession>
<dbReference type="Gene3D" id="3.40.630.30">
    <property type="match status" value="1"/>
</dbReference>
<dbReference type="CDD" id="cd04301">
    <property type="entry name" value="NAT_SF"/>
    <property type="match status" value="1"/>
</dbReference>